<comment type="caution">
    <text evidence="8">The sequence shown here is derived from an EMBL/GenBank/DDBJ whole genome shotgun (WGS) entry which is preliminary data.</text>
</comment>
<evidence type="ECO:0000256" key="1">
    <source>
        <dbReference type="ARBA" id="ARBA00007898"/>
    </source>
</evidence>
<dbReference type="Pfam" id="PF00905">
    <property type="entry name" value="Transpeptidase"/>
    <property type="match status" value="1"/>
</dbReference>
<dbReference type="RefSeq" id="WP_309727889.1">
    <property type="nucleotide sequence ID" value="NZ_JAVDQA010000004.1"/>
</dbReference>
<keyword evidence="4 6" id="KW-0378">Hydrolase</keyword>
<evidence type="ECO:0000256" key="4">
    <source>
        <dbReference type="ARBA" id="ARBA00022801"/>
    </source>
</evidence>
<keyword evidence="9" id="KW-1185">Reference proteome</keyword>
<keyword evidence="3" id="KW-0732">Signal</keyword>
<reference evidence="8 9" key="1">
    <citation type="submission" date="2023-07" db="EMBL/GenBank/DDBJ databases">
        <title>Genomic Encyclopedia of Type Strains, Phase IV (KMG-IV): sequencing the most valuable type-strain genomes for metagenomic binning, comparative biology and taxonomic classification.</title>
        <authorList>
            <person name="Goeker M."/>
        </authorList>
    </citation>
    <scope>NUCLEOTIDE SEQUENCE [LARGE SCALE GENOMIC DNA]</scope>
    <source>
        <strain evidence="8 9">DSM 102814</strain>
    </source>
</reference>
<name>A0ABU1K5S1_9FLAO</name>
<gene>
    <name evidence="8" type="ORF">GGR31_001607</name>
</gene>
<dbReference type="EC" id="3.5.2.6" evidence="2 6"/>
<comment type="similarity">
    <text evidence="1 6">Belongs to the class-D beta-lactamase family.</text>
</comment>
<organism evidence="8 9">
    <name type="scientific">Mesonia maritima</name>
    <dbReference type="NCBI Taxonomy" id="1793873"/>
    <lineage>
        <taxon>Bacteria</taxon>
        <taxon>Pseudomonadati</taxon>
        <taxon>Bacteroidota</taxon>
        <taxon>Flavobacteriia</taxon>
        <taxon>Flavobacteriales</taxon>
        <taxon>Flavobacteriaceae</taxon>
        <taxon>Mesonia</taxon>
    </lineage>
</organism>
<dbReference type="InterPro" id="IPR002137">
    <property type="entry name" value="Beta-lactam_class-D_AS"/>
</dbReference>
<evidence type="ECO:0000256" key="2">
    <source>
        <dbReference type="ARBA" id="ARBA00012865"/>
    </source>
</evidence>
<keyword evidence="5 6" id="KW-0046">Antibiotic resistance</keyword>
<dbReference type="GO" id="GO:0008800">
    <property type="term" value="F:beta-lactamase activity"/>
    <property type="evidence" value="ECO:0007669"/>
    <property type="project" value="UniProtKB-EC"/>
</dbReference>
<sequence length="263" mass="30878">MKIFFIILTFWSTTVVGQTSFQSIYDSLGLKGSTTIFDYKNQKWIYTHEKDAEIATLPASTFKILNSLIILENKVVNDENEIFKWDGKPKSHFGYEFKVWEKDTDLKTAYKNSTVWFYVNAAKKIKRKKYKRTLKKIDYGNNDLSEKGDDFWNYGQLAVSPKNQIEFLIQLYESKLPFAQRNINKVKQIMVSESTKHYTFRDKTGWTRANGKDIGWWVGYLTTKENVYFFATRLTKNVETENPDFSSGRKTVTKQILKTIKAY</sequence>
<protein>
    <recommendedName>
        <fullName evidence="2 6">Beta-lactamase</fullName>
        <ecNumber evidence="2 6">3.5.2.6</ecNumber>
    </recommendedName>
</protein>
<dbReference type="Gene3D" id="3.40.710.10">
    <property type="entry name" value="DD-peptidase/beta-lactamase superfamily"/>
    <property type="match status" value="1"/>
</dbReference>
<evidence type="ECO:0000256" key="3">
    <source>
        <dbReference type="ARBA" id="ARBA00022729"/>
    </source>
</evidence>
<dbReference type="EMBL" id="JAVDQA010000004">
    <property type="protein sequence ID" value="MDR6300960.1"/>
    <property type="molecule type" value="Genomic_DNA"/>
</dbReference>
<proteinExistence type="inferred from homology"/>
<evidence type="ECO:0000259" key="7">
    <source>
        <dbReference type="Pfam" id="PF00905"/>
    </source>
</evidence>
<dbReference type="PROSITE" id="PS00337">
    <property type="entry name" value="BETA_LACTAMASE_D"/>
    <property type="match status" value="1"/>
</dbReference>
<accession>A0ABU1K5S1</accession>
<dbReference type="InterPro" id="IPR001460">
    <property type="entry name" value="PCN-bd_Tpept"/>
</dbReference>
<evidence type="ECO:0000313" key="9">
    <source>
        <dbReference type="Proteomes" id="UP001257659"/>
    </source>
</evidence>
<evidence type="ECO:0000313" key="8">
    <source>
        <dbReference type="EMBL" id="MDR6300960.1"/>
    </source>
</evidence>
<evidence type="ECO:0000256" key="6">
    <source>
        <dbReference type="RuleBase" id="RU361140"/>
    </source>
</evidence>
<dbReference type="SUPFAM" id="SSF56601">
    <property type="entry name" value="beta-lactamase/transpeptidase-like"/>
    <property type="match status" value="1"/>
</dbReference>
<evidence type="ECO:0000256" key="5">
    <source>
        <dbReference type="ARBA" id="ARBA00023251"/>
    </source>
</evidence>
<dbReference type="InterPro" id="IPR012338">
    <property type="entry name" value="Beta-lactam/transpept-like"/>
</dbReference>
<feature type="domain" description="Penicillin-binding protein transpeptidase" evidence="7">
    <location>
        <begin position="52"/>
        <end position="256"/>
    </location>
</feature>
<dbReference type="Proteomes" id="UP001257659">
    <property type="component" value="Unassembled WGS sequence"/>
</dbReference>
<comment type="catalytic activity">
    <reaction evidence="6">
        <text>a beta-lactam + H2O = a substituted beta-amino acid</text>
        <dbReference type="Rhea" id="RHEA:20401"/>
        <dbReference type="ChEBI" id="CHEBI:15377"/>
        <dbReference type="ChEBI" id="CHEBI:35627"/>
        <dbReference type="ChEBI" id="CHEBI:140347"/>
        <dbReference type="EC" id="3.5.2.6"/>
    </reaction>
</comment>